<reference evidence="2" key="1">
    <citation type="journal article" date="2021" name="Nat. Commun.">
        <title>Genetic determinants of endophytism in the Arabidopsis root mycobiome.</title>
        <authorList>
            <person name="Mesny F."/>
            <person name="Miyauchi S."/>
            <person name="Thiergart T."/>
            <person name="Pickel B."/>
            <person name="Atanasova L."/>
            <person name="Karlsson M."/>
            <person name="Huettel B."/>
            <person name="Barry K.W."/>
            <person name="Haridas S."/>
            <person name="Chen C."/>
            <person name="Bauer D."/>
            <person name="Andreopoulos W."/>
            <person name="Pangilinan J."/>
            <person name="LaButti K."/>
            <person name="Riley R."/>
            <person name="Lipzen A."/>
            <person name="Clum A."/>
            <person name="Drula E."/>
            <person name="Henrissat B."/>
            <person name="Kohler A."/>
            <person name="Grigoriev I.V."/>
            <person name="Martin F.M."/>
            <person name="Hacquard S."/>
        </authorList>
    </citation>
    <scope>NUCLEOTIDE SEQUENCE</scope>
    <source>
        <strain evidence="2">MPI-CAGE-CH-0243</strain>
    </source>
</reference>
<evidence type="ECO:0000256" key="1">
    <source>
        <dbReference type="SAM" id="MobiDB-lite"/>
    </source>
</evidence>
<feature type="region of interest" description="Disordered" evidence="1">
    <location>
        <begin position="1"/>
        <end position="28"/>
    </location>
</feature>
<gene>
    <name evidence="2" type="ORF">B0J11DRAFT_209207</name>
</gene>
<proteinExistence type="predicted"/>
<comment type="caution">
    <text evidence="2">The sequence shown here is derived from an EMBL/GenBank/DDBJ whole genome shotgun (WGS) entry which is preliminary data.</text>
</comment>
<evidence type="ECO:0000313" key="3">
    <source>
        <dbReference type="Proteomes" id="UP000700596"/>
    </source>
</evidence>
<protein>
    <submittedName>
        <fullName evidence="2">Uncharacterized protein</fullName>
    </submittedName>
</protein>
<evidence type="ECO:0000313" key="2">
    <source>
        <dbReference type="EMBL" id="KAH7131844.1"/>
    </source>
</evidence>
<dbReference type="AlphaFoldDB" id="A0A9P9E3T4"/>
<organism evidence="2 3">
    <name type="scientific">Dendryphion nanum</name>
    <dbReference type="NCBI Taxonomy" id="256645"/>
    <lineage>
        <taxon>Eukaryota</taxon>
        <taxon>Fungi</taxon>
        <taxon>Dikarya</taxon>
        <taxon>Ascomycota</taxon>
        <taxon>Pezizomycotina</taxon>
        <taxon>Dothideomycetes</taxon>
        <taxon>Pleosporomycetidae</taxon>
        <taxon>Pleosporales</taxon>
        <taxon>Torulaceae</taxon>
        <taxon>Dendryphion</taxon>
    </lineage>
</organism>
<dbReference type="EMBL" id="JAGMWT010000003">
    <property type="protein sequence ID" value="KAH7131844.1"/>
    <property type="molecule type" value="Genomic_DNA"/>
</dbReference>
<dbReference type="Proteomes" id="UP000700596">
    <property type="component" value="Unassembled WGS sequence"/>
</dbReference>
<keyword evidence="3" id="KW-1185">Reference proteome</keyword>
<sequence length="236" mass="25845">MDSPKSVEQGVGASPKVGGTPAQSNLEPILRERRRVGEHSLLHPNTSTTTTTTTSPYLRSLHTHLLHTCPYPHSSIPHSTSRTDWPGWLVSQSPCVHVLPSYRSLLSPGLSRGLPCFRPSSKPPFRSTISSRAGAHPSAMCITRSQSNPLPSLHAPAPAATRGEFGWPGVSGQHVFMRRPKRTSTITLRPGLLNQISRNALSFQTLHPRDVYYCPSIEFSAPSTLRSTYGRQVLQT</sequence>
<name>A0A9P9E3T4_9PLEO</name>
<accession>A0A9P9E3T4</accession>